<feature type="transmembrane region" description="Helical" evidence="1">
    <location>
        <begin position="231"/>
        <end position="249"/>
    </location>
</feature>
<dbReference type="Pfam" id="PF01764">
    <property type="entry name" value="Lipase_3"/>
    <property type="match status" value="1"/>
</dbReference>
<dbReference type="PANTHER" id="PTHR45856">
    <property type="entry name" value="ALPHA/BETA-HYDROLASES SUPERFAMILY PROTEIN"/>
    <property type="match status" value="1"/>
</dbReference>
<evidence type="ECO:0000313" key="3">
    <source>
        <dbReference type="EMBL" id="MCL1047202.1"/>
    </source>
</evidence>
<dbReference type="CDD" id="cd00519">
    <property type="entry name" value="Lipase_3"/>
    <property type="match status" value="1"/>
</dbReference>
<dbReference type="EMBL" id="JAKIKU010000012">
    <property type="protein sequence ID" value="MCL1047202.1"/>
    <property type="molecule type" value="Genomic_DNA"/>
</dbReference>
<keyword evidence="4" id="KW-1185">Reference proteome</keyword>
<dbReference type="InterPro" id="IPR029058">
    <property type="entry name" value="AB_hydrolase_fold"/>
</dbReference>
<accession>A0ABT0KTM4</accession>
<evidence type="ECO:0000259" key="2">
    <source>
        <dbReference type="Pfam" id="PF01764"/>
    </source>
</evidence>
<keyword evidence="1" id="KW-0812">Transmembrane</keyword>
<dbReference type="Proteomes" id="UP001202134">
    <property type="component" value="Unassembled WGS sequence"/>
</dbReference>
<dbReference type="PANTHER" id="PTHR45856:SF24">
    <property type="entry name" value="FUNGAL LIPASE-LIKE DOMAIN-CONTAINING PROTEIN"/>
    <property type="match status" value="1"/>
</dbReference>
<feature type="domain" description="Fungal lipase-type" evidence="2">
    <location>
        <begin position="61"/>
        <end position="203"/>
    </location>
</feature>
<keyword evidence="1" id="KW-1133">Transmembrane helix</keyword>
<gene>
    <name evidence="3" type="ORF">L2737_18035</name>
</gene>
<dbReference type="RefSeq" id="WP_248956666.1">
    <property type="nucleotide sequence ID" value="NZ_JAKIKU010000012.1"/>
</dbReference>
<dbReference type="Gene3D" id="3.40.50.1820">
    <property type="entry name" value="alpha/beta hydrolase"/>
    <property type="match status" value="1"/>
</dbReference>
<dbReference type="InterPro" id="IPR051218">
    <property type="entry name" value="Sec_MonoDiacylglyc_Lipase"/>
</dbReference>
<evidence type="ECO:0000256" key="1">
    <source>
        <dbReference type="SAM" id="Phobius"/>
    </source>
</evidence>
<evidence type="ECO:0000313" key="4">
    <source>
        <dbReference type="Proteomes" id="UP001202134"/>
    </source>
</evidence>
<organism evidence="3 4">
    <name type="scientific">Shewanella electrodiphila</name>
    <dbReference type="NCBI Taxonomy" id="934143"/>
    <lineage>
        <taxon>Bacteria</taxon>
        <taxon>Pseudomonadati</taxon>
        <taxon>Pseudomonadota</taxon>
        <taxon>Gammaproteobacteria</taxon>
        <taxon>Alteromonadales</taxon>
        <taxon>Shewanellaceae</taxon>
        <taxon>Shewanella</taxon>
    </lineage>
</organism>
<dbReference type="SUPFAM" id="SSF53474">
    <property type="entry name" value="alpha/beta-Hydrolases"/>
    <property type="match status" value="1"/>
</dbReference>
<name>A0ABT0KTM4_9GAMM</name>
<proteinExistence type="predicted"/>
<protein>
    <submittedName>
        <fullName evidence="3">DUF2974 domain-containing protein</fullName>
    </submittedName>
</protein>
<comment type="caution">
    <text evidence="3">The sequence shown here is derived from an EMBL/GenBank/DDBJ whole genome shotgun (WGS) entry which is preliminary data.</text>
</comment>
<reference evidence="3 4" key="1">
    <citation type="submission" date="2022-01" db="EMBL/GenBank/DDBJ databases">
        <title>Whole genome-based taxonomy of the Shewanellaceae.</title>
        <authorList>
            <person name="Martin-Rodriguez A.J."/>
        </authorList>
    </citation>
    <scope>NUCLEOTIDE SEQUENCE [LARGE SCALE GENOMIC DNA]</scope>
    <source>
        <strain evidence="3 4">DSM 24955</strain>
    </source>
</reference>
<sequence>MKKLKRYQYERYAVLCKVTYRADFEPEKLGFSRGNYREIANRWGNICARVMWRDNKKEVLVVFRGSQTMNEWLLNCQCWPKAKQFKGCRYNVHSGYDYLLEQSTNPIAPHYEADISLFTQLQRILNPLILAGKRISLTGHSSGGSMAILAADRLERLYPNSIKRVVTFGQPSPGFKSFQKAYLLHRRTYRICCDIDVVTFLPPLPGIYFHVGKMLWLHNERIYENISPVKRFLLSFFSWIVSPFAFHYMHKYIRNKDFFDDI</sequence>
<dbReference type="InterPro" id="IPR002921">
    <property type="entry name" value="Fungal_lipase-type"/>
</dbReference>
<keyword evidence="1" id="KW-0472">Membrane</keyword>